<dbReference type="InterPro" id="IPR053157">
    <property type="entry name" value="Sterol_Uptake_Regulator"/>
</dbReference>
<dbReference type="OrthoDB" id="3031538at2759"/>
<organism evidence="6 7">
    <name type="scientific">Penicillium cinerascens</name>
    <dbReference type="NCBI Taxonomy" id="70096"/>
    <lineage>
        <taxon>Eukaryota</taxon>
        <taxon>Fungi</taxon>
        <taxon>Dikarya</taxon>
        <taxon>Ascomycota</taxon>
        <taxon>Pezizomycotina</taxon>
        <taxon>Eurotiomycetes</taxon>
        <taxon>Eurotiomycetidae</taxon>
        <taxon>Eurotiales</taxon>
        <taxon>Aspergillaceae</taxon>
        <taxon>Penicillium</taxon>
    </lineage>
</organism>
<dbReference type="CDD" id="cd00067">
    <property type="entry name" value="GAL4"/>
    <property type="match status" value="1"/>
</dbReference>
<dbReference type="RefSeq" id="XP_058305325.1">
    <property type="nucleotide sequence ID" value="XM_058455337.1"/>
</dbReference>
<dbReference type="GO" id="GO:0001228">
    <property type="term" value="F:DNA-binding transcription activator activity, RNA polymerase II-specific"/>
    <property type="evidence" value="ECO:0007669"/>
    <property type="project" value="TreeGrafter"/>
</dbReference>
<dbReference type="AlphaFoldDB" id="A0A9W9JEL0"/>
<reference evidence="6" key="2">
    <citation type="journal article" date="2023" name="IMA Fungus">
        <title>Comparative genomic study of the Penicillium genus elucidates a diverse pangenome and 15 lateral gene transfer events.</title>
        <authorList>
            <person name="Petersen C."/>
            <person name="Sorensen T."/>
            <person name="Nielsen M.R."/>
            <person name="Sondergaard T.E."/>
            <person name="Sorensen J.L."/>
            <person name="Fitzpatrick D.A."/>
            <person name="Frisvad J.C."/>
            <person name="Nielsen K.L."/>
        </authorList>
    </citation>
    <scope>NUCLEOTIDE SEQUENCE</scope>
    <source>
        <strain evidence="6">IBT 15544</strain>
    </source>
</reference>
<protein>
    <recommendedName>
        <fullName evidence="5">Zn(2)-C6 fungal-type domain-containing protein</fullName>
    </recommendedName>
</protein>
<feature type="domain" description="Zn(2)-C6 fungal-type" evidence="5">
    <location>
        <begin position="17"/>
        <end position="47"/>
    </location>
</feature>
<keyword evidence="2" id="KW-0238">DNA-binding</keyword>
<keyword evidence="7" id="KW-1185">Reference proteome</keyword>
<dbReference type="GeneID" id="83182638"/>
<evidence type="ECO:0000259" key="5">
    <source>
        <dbReference type="PROSITE" id="PS50048"/>
    </source>
</evidence>
<dbReference type="EMBL" id="JAPQKR010000015">
    <property type="protein sequence ID" value="KAJ5194837.1"/>
    <property type="molecule type" value="Genomic_DNA"/>
</dbReference>
<dbReference type="SUPFAM" id="SSF57701">
    <property type="entry name" value="Zn2/Cys6 DNA-binding domain"/>
    <property type="match status" value="1"/>
</dbReference>
<evidence type="ECO:0000313" key="6">
    <source>
        <dbReference type="EMBL" id="KAJ5194837.1"/>
    </source>
</evidence>
<evidence type="ECO:0000256" key="3">
    <source>
        <dbReference type="ARBA" id="ARBA00023163"/>
    </source>
</evidence>
<proteinExistence type="predicted"/>
<reference evidence="6" key="1">
    <citation type="submission" date="2022-12" db="EMBL/GenBank/DDBJ databases">
        <authorList>
            <person name="Petersen C."/>
        </authorList>
    </citation>
    <scope>NUCLEOTIDE SEQUENCE</scope>
    <source>
        <strain evidence="6">IBT 15544</strain>
    </source>
</reference>
<dbReference type="PRINTS" id="PR00755">
    <property type="entry name" value="AFLATOXINBRP"/>
</dbReference>
<dbReference type="GO" id="GO:0008270">
    <property type="term" value="F:zinc ion binding"/>
    <property type="evidence" value="ECO:0007669"/>
    <property type="project" value="InterPro"/>
</dbReference>
<dbReference type="InterPro" id="IPR036864">
    <property type="entry name" value="Zn2-C6_fun-type_DNA-bd_sf"/>
</dbReference>
<evidence type="ECO:0000256" key="1">
    <source>
        <dbReference type="ARBA" id="ARBA00023015"/>
    </source>
</evidence>
<dbReference type="InterPro" id="IPR001138">
    <property type="entry name" value="Zn2Cys6_DnaBD"/>
</dbReference>
<dbReference type="PANTHER" id="PTHR47784">
    <property type="entry name" value="STEROL UPTAKE CONTROL PROTEIN 2"/>
    <property type="match status" value="1"/>
</dbReference>
<evidence type="ECO:0000313" key="7">
    <source>
        <dbReference type="Proteomes" id="UP001150904"/>
    </source>
</evidence>
<dbReference type="SMART" id="SM00066">
    <property type="entry name" value="GAL4"/>
    <property type="match status" value="1"/>
</dbReference>
<keyword evidence="1" id="KW-0805">Transcription regulation</keyword>
<dbReference type="GO" id="GO:0003677">
    <property type="term" value="F:DNA binding"/>
    <property type="evidence" value="ECO:0007669"/>
    <property type="project" value="UniProtKB-KW"/>
</dbReference>
<sequence>MEKRPRKIQPHRKSRQGCTNCKLRNVKCDEKTPACKRCIAYGVACSYDRTVSILRAPMENIMTPALPPEPSYWRHPSDQILAKFQTRTAPTVSIGKRLAVYQNEVTMLAPSHPFLMHAIATLTLMHDRHLSMTDNLNYCPNLIFTEYFHWYRAVLSFNDRLSVLQQYHGGEWTAASTQVALVSTAAILWTIAFCHIEARAPQEAWPLKSTSSDLNWLRMNNGKEQIWKVTQSYPPDPISMTLASMRTHEMLPTPHNNVNALFDKLPPAFIRLFNLANGDSLPSNTIDPYYTIGVQVAQVVYVDCPLYVTILSFVSFVSGISSEARGLLEAKDPCMLLALALWYAKLYQVGVWWMLRRLLIEGQAICLYLERFFSHDADIQAVLEFPQRIFPTEVVE</sequence>
<dbReference type="Gene3D" id="4.10.240.10">
    <property type="entry name" value="Zn(2)-C6 fungal-type DNA-binding domain"/>
    <property type="match status" value="1"/>
</dbReference>
<gene>
    <name evidence="6" type="ORF">N7498_008275</name>
</gene>
<comment type="caution">
    <text evidence="6">The sequence shown here is derived from an EMBL/GenBank/DDBJ whole genome shotgun (WGS) entry which is preliminary data.</text>
</comment>
<keyword evidence="4" id="KW-0539">Nucleus</keyword>
<dbReference type="PROSITE" id="PS50048">
    <property type="entry name" value="ZN2_CY6_FUNGAL_2"/>
    <property type="match status" value="1"/>
</dbReference>
<evidence type="ECO:0000256" key="2">
    <source>
        <dbReference type="ARBA" id="ARBA00023125"/>
    </source>
</evidence>
<name>A0A9W9JEL0_9EURO</name>
<evidence type="ECO:0000256" key="4">
    <source>
        <dbReference type="ARBA" id="ARBA00023242"/>
    </source>
</evidence>
<keyword evidence="3" id="KW-0804">Transcription</keyword>
<dbReference type="PANTHER" id="PTHR47784:SF9">
    <property type="entry name" value="ZN(II)2CYS6 TRANSCRIPTION FACTOR (EUROFUNG)"/>
    <property type="match status" value="1"/>
</dbReference>
<dbReference type="Proteomes" id="UP001150904">
    <property type="component" value="Unassembled WGS sequence"/>
</dbReference>
<dbReference type="Pfam" id="PF00172">
    <property type="entry name" value="Zn_clus"/>
    <property type="match status" value="1"/>
</dbReference>
<accession>A0A9W9JEL0</accession>